<evidence type="ECO:0000256" key="3">
    <source>
        <dbReference type="SAM" id="Phobius"/>
    </source>
</evidence>
<dbReference type="OrthoDB" id="8963459at2759"/>
<feature type="compositionally biased region" description="Basic and acidic residues" evidence="2">
    <location>
        <begin position="13"/>
        <end position="23"/>
    </location>
</feature>
<dbReference type="GeneID" id="109515048"/>
<keyword evidence="3" id="KW-1133">Transmembrane helix</keyword>
<feature type="compositionally biased region" description="Acidic residues" evidence="2">
    <location>
        <begin position="308"/>
        <end position="329"/>
    </location>
</feature>
<feature type="compositionally biased region" description="Basic and acidic residues" evidence="2">
    <location>
        <begin position="368"/>
        <end position="377"/>
    </location>
</feature>
<feature type="compositionally biased region" description="Acidic residues" evidence="2">
    <location>
        <begin position="378"/>
        <end position="397"/>
    </location>
</feature>
<accession>A0A3Q2XYF1</accession>
<reference evidence="4" key="2">
    <citation type="submission" date="2025-09" db="UniProtKB">
        <authorList>
            <consortium name="Ensembl"/>
        </authorList>
    </citation>
    <scope>IDENTIFICATION</scope>
</reference>
<organism evidence="4 5">
    <name type="scientific">Hippocampus comes</name>
    <name type="common">Tiger tail seahorse</name>
    <dbReference type="NCBI Taxonomy" id="109280"/>
    <lineage>
        <taxon>Eukaryota</taxon>
        <taxon>Metazoa</taxon>
        <taxon>Chordata</taxon>
        <taxon>Craniata</taxon>
        <taxon>Vertebrata</taxon>
        <taxon>Euteleostomi</taxon>
        <taxon>Actinopterygii</taxon>
        <taxon>Neopterygii</taxon>
        <taxon>Teleostei</taxon>
        <taxon>Neoteleostei</taxon>
        <taxon>Acanthomorphata</taxon>
        <taxon>Syngnathiaria</taxon>
        <taxon>Syngnathiformes</taxon>
        <taxon>Syngnathoidei</taxon>
        <taxon>Syngnathidae</taxon>
        <taxon>Hippocampus</taxon>
    </lineage>
</organism>
<dbReference type="Ensembl" id="ENSHCOT00000015622.1">
    <property type="protein sequence ID" value="ENSHCOP00000009477.1"/>
    <property type="gene ID" value="ENSHCOG00000011915.1"/>
</dbReference>
<feature type="compositionally biased region" description="Acidic residues" evidence="2">
    <location>
        <begin position="336"/>
        <end position="356"/>
    </location>
</feature>
<keyword evidence="3" id="KW-0812">Transmembrane</keyword>
<evidence type="ECO:0000256" key="1">
    <source>
        <dbReference type="SAM" id="Coils"/>
    </source>
</evidence>
<feature type="region of interest" description="Disordered" evidence="2">
    <location>
        <begin position="1"/>
        <end position="27"/>
    </location>
</feature>
<feature type="region of interest" description="Disordered" evidence="2">
    <location>
        <begin position="308"/>
        <end position="433"/>
    </location>
</feature>
<feature type="coiled-coil region" evidence="1">
    <location>
        <begin position="199"/>
        <end position="274"/>
    </location>
</feature>
<evidence type="ECO:0000313" key="4">
    <source>
        <dbReference type="Ensembl" id="ENSHCOP00000009477.1"/>
    </source>
</evidence>
<keyword evidence="1" id="KW-0175">Coiled coil</keyword>
<sequence>MTAKHRKGKSNHKHEEDHVKSEIPESEVQTGGNSYTLVLFACLVVVIGGATGAWFCYQQHQTLTHLTDTVTGMQMKVVKLQASQETMRQTSDKVHVSDDVESRVNALEESYMLAQKQVDEALATAEHFKTSDLPAQVLSLHTEMKSRLAEIQRTTVSVEQLSQLQGKNEKFEEVGLQVEGLVTLSTDLSKQVQAMMGRLEEAEAMLNDVATLRDKLKQQTAQLMGLEVQLKSYQTEMATIRELLPNERSKQLTQDDMEEQISALRMKVRQQNSASSRLHAELRAQLDNLQWQVTQMIGGAETVLEPMNEAEGEPSPFVEEEGQATEEEANLVAADSDSDEPAQEASDDETYTEQMEEPLPSPETAETDPTHTEREEANLEEILSDEEEFLDELLLDEGDAKPEADAHDDNVESRGDAEQVESEEEEIDDEVEL</sequence>
<evidence type="ECO:0000256" key="2">
    <source>
        <dbReference type="SAM" id="MobiDB-lite"/>
    </source>
</evidence>
<feature type="coiled-coil region" evidence="1">
    <location>
        <begin position="97"/>
        <end position="124"/>
    </location>
</feature>
<feature type="transmembrane region" description="Helical" evidence="3">
    <location>
        <begin position="35"/>
        <end position="55"/>
    </location>
</feature>
<protein>
    <submittedName>
        <fullName evidence="4">Involucrin-like</fullName>
    </submittedName>
</protein>
<keyword evidence="5" id="KW-1185">Reference proteome</keyword>
<feature type="compositionally biased region" description="Basic and acidic residues" evidence="2">
    <location>
        <begin position="398"/>
        <end position="417"/>
    </location>
</feature>
<dbReference type="STRING" id="109280.ENSHCOP00000009477"/>
<dbReference type="GeneTree" id="ENSGT00390000013981"/>
<dbReference type="KEGG" id="hcq:109515048"/>
<feature type="compositionally biased region" description="Basic residues" evidence="2">
    <location>
        <begin position="1"/>
        <end position="12"/>
    </location>
</feature>
<dbReference type="Proteomes" id="UP000264820">
    <property type="component" value="Unplaced"/>
</dbReference>
<reference evidence="4" key="1">
    <citation type="submission" date="2025-08" db="UniProtKB">
        <authorList>
            <consortium name="Ensembl"/>
        </authorList>
    </citation>
    <scope>IDENTIFICATION</scope>
</reference>
<feature type="compositionally biased region" description="Acidic residues" evidence="2">
    <location>
        <begin position="418"/>
        <end position="433"/>
    </location>
</feature>
<dbReference type="AlphaFoldDB" id="A0A3Q2XYF1"/>
<evidence type="ECO:0000313" key="5">
    <source>
        <dbReference type="Proteomes" id="UP000264820"/>
    </source>
</evidence>
<proteinExistence type="predicted"/>
<keyword evidence="3" id="KW-0472">Membrane</keyword>
<name>A0A3Q2XYF1_HIPCM</name>
<dbReference type="RefSeq" id="XP_019724171.1">
    <property type="nucleotide sequence ID" value="XM_019868612.1"/>
</dbReference>